<evidence type="ECO:0000313" key="5">
    <source>
        <dbReference type="Proteomes" id="UP000224871"/>
    </source>
</evidence>
<evidence type="ECO:0000313" key="4">
    <source>
        <dbReference type="Proteomes" id="UP000196435"/>
    </source>
</evidence>
<evidence type="ECO:0000313" key="3">
    <source>
        <dbReference type="EMBL" id="SIP74560.1"/>
    </source>
</evidence>
<protein>
    <submittedName>
        <fullName evidence="2">GNAT family acetyltransferase</fullName>
    </submittedName>
</protein>
<dbReference type="SUPFAM" id="SSF55729">
    <property type="entry name" value="Acyl-CoA N-acyltransferases (Nat)"/>
    <property type="match status" value="1"/>
</dbReference>
<gene>
    <name evidence="2" type="ORF">Xinn_02376</name>
    <name evidence="3" type="ORF">XIS1_680006</name>
</gene>
<dbReference type="CDD" id="cd04301">
    <property type="entry name" value="NAT_SF"/>
    <property type="match status" value="1"/>
</dbReference>
<dbReference type="EMBL" id="FTLG01000212">
    <property type="protein sequence ID" value="SIP74560.1"/>
    <property type="molecule type" value="Genomic_DNA"/>
</dbReference>
<dbReference type="EMBL" id="NIBU01000027">
    <property type="protein sequence ID" value="PHM33483.1"/>
    <property type="molecule type" value="Genomic_DNA"/>
</dbReference>
<dbReference type="PANTHER" id="PTHR13355:SF11">
    <property type="entry name" value="GLUCOSAMINE 6-PHOSPHATE N-ACETYLTRANSFERASE"/>
    <property type="match status" value="1"/>
</dbReference>
<dbReference type="Gene3D" id="3.40.630.30">
    <property type="match status" value="1"/>
</dbReference>
<dbReference type="Pfam" id="PF13673">
    <property type="entry name" value="Acetyltransf_10"/>
    <property type="match status" value="1"/>
</dbReference>
<dbReference type="OrthoDB" id="9796171at2"/>
<accession>A0A1N6N0H5</accession>
<proteinExistence type="predicted"/>
<dbReference type="Proteomes" id="UP000196435">
    <property type="component" value="Unassembled WGS sequence"/>
</dbReference>
<dbReference type="AlphaFoldDB" id="A0A1N6N0H5"/>
<feature type="domain" description="N-acetyltransferase" evidence="1">
    <location>
        <begin position="3"/>
        <end position="145"/>
    </location>
</feature>
<dbReference type="InterPro" id="IPR000182">
    <property type="entry name" value="GNAT_dom"/>
</dbReference>
<dbReference type="PROSITE" id="PS51186">
    <property type="entry name" value="GNAT"/>
    <property type="match status" value="1"/>
</dbReference>
<keyword evidence="5" id="KW-1185">Reference proteome</keyword>
<organism evidence="3 4">
    <name type="scientific">Xenorhabdus innexi</name>
    <dbReference type="NCBI Taxonomy" id="290109"/>
    <lineage>
        <taxon>Bacteria</taxon>
        <taxon>Pseudomonadati</taxon>
        <taxon>Pseudomonadota</taxon>
        <taxon>Gammaproteobacteria</taxon>
        <taxon>Enterobacterales</taxon>
        <taxon>Morganellaceae</taxon>
        <taxon>Xenorhabdus</taxon>
    </lineage>
</organism>
<reference evidence="2 5" key="3">
    <citation type="journal article" date="2017" name="Nat. Microbiol.">
        <title>Natural product diversity associated with the nematode symbionts Photorhabdus and Xenorhabdus.</title>
        <authorList>
            <person name="Tobias N.J."/>
            <person name="Wolff H."/>
            <person name="Djahanschiri B."/>
            <person name="Grundmann F."/>
            <person name="Kronenwerth M."/>
            <person name="Shi Y.M."/>
            <person name="Simonyi S."/>
            <person name="Grun P."/>
            <person name="Shapiro-Ilan D."/>
            <person name="Pidot S.J."/>
            <person name="Stinear T.P."/>
            <person name="Ebersberger I."/>
            <person name="Bode H.B."/>
        </authorList>
    </citation>
    <scope>NUCLEOTIDE SEQUENCE [LARGE SCALE GENOMIC DNA]</scope>
    <source>
        <strain evidence="2 5">DSM 16336</strain>
    </source>
</reference>
<reference evidence="3" key="1">
    <citation type="submission" date="2016-12" db="EMBL/GenBank/DDBJ databases">
        <authorList>
            <person name="Song W.-J."/>
            <person name="Kurnit D.M."/>
        </authorList>
    </citation>
    <scope>NUCLEOTIDE SEQUENCE [LARGE SCALE GENOMIC DNA]</scope>
    <source>
        <strain evidence="3">HGB1681</strain>
    </source>
</reference>
<dbReference type="RefSeq" id="WP_086953940.1">
    <property type="nucleotide sequence ID" value="NZ_CAWNQC010000190.1"/>
</dbReference>
<dbReference type="GO" id="GO:0004343">
    <property type="term" value="F:glucosamine 6-phosphate N-acetyltransferase activity"/>
    <property type="evidence" value="ECO:0007669"/>
    <property type="project" value="TreeGrafter"/>
</dbReference>
<evidence type="ECO:0000259" key="1">
    <source>
        <dbReference type="PROSITE" id="PS51186"/>
    </source>
</evidence>
<dbReference type="InterPro" id="IPR016181">
    <property type="entry name" value="Acyl_CoA_acyltransferase"/>
</dbReference>
<reference evidence="4" key="2">
    <citation type="submission" date="2016-12" db="EMBL/GenBank/DDBJ databases">
        <authorList>
            <person name="Gaudriault S."/>
        </authorList>
    </citation>
    <scope>NUCLEOTIDE SEQUENCE [LARGE SCALE GENOMIC DNA]</scope>
    <source>
        <strain evidence="4">HGB1681 (deposited as PTA-6826 in the American Type Culture Collection)</strain>
    </source>
</reference>
<dbReference type="Proteomes" id="UP000224871">
    <property type="component" value="Unassembled WGS sequence"/>
</dbReference>
<sequence length="145" mass="16301">MKIEHSLGRQNPELTQQAFNIRQQVFTDEQGFAADIDIDEYDDIALHVVVSDSEKPVAVLRAVPEHNNMLKVGRVAVLKAYRGQGIGRLVMEYIEDYARKNGVATIGLSSQCHAQPFYEGLGYQTKGEIYMEDGAEHIFMTLDLL</sequence>
<dbReference type="InterPro" id="IPR039143">
    <property type="entry name" value="GNPNAT1-like"/>
</dbReference>
<name>A0A1N6N0H5_9GAMM</name>
<evidence type="ECO:0000313" key="2">
    <source>
        <dbReference type="EMBL" id="PHM33483.1"/>
    </source>
</evidence>
<dbReference type="PANTHER" id="PTHR13355">
    <property type="entry name" value="GLUCOSAMINE 6-PHOSPHATE N-ACETYLTRANSFERASE"/>
    <property type="match status" value="1"/>
</dbReference>